<dbReference type="GO" id="GO:0008270">
    <property type="term" value="F:zinc ion binding"/>
    <property type="evidence" value="ECO:0007669"/>
    <property type="project" value="InterPro"/>
</dbReference>
<evidence type="ECO:0000256" key="5">
    <source>
        <dbReference type="ARBA" id="ARBA00023125"/>
    </source>
</evidence>
<feature type="compositionally biased region" description="Low complexity" evidence="8">
    <location>
        <begin position="938"/>
        <end position="953"/>
    </location>
</feature>
<evidence type="ECO:0000313" key="11">
    <source>
        <dbReference type="Proteomes" id="UP000042958"/>
    </source>
</evidence>
<name>A0A0F7VI56_PENBI</name>
<feature type="region of interest" description="Disordered" evidence="8">
    <location>
        <begin position="1"/>
        <end position="55"/>
    </location>
</feature>
<dbReference type="GO" id="GO:0045944">
    <property type="term" value="P:positive regulation of transcription by RNA polymerase II"/>
    <property type="evidence" value="ECO:0007669"/>
    <property type="project" value="TreeGrafter"/>
</dbReference>
<dbReference type="STRING" id="104259.A0A0F7VI56"/>
<evidence type="ECO:0000256" key="1">
    <source>
        <dbReference type="ARBA" id="ARBA00004123"/>
    </source>
</evidence>
<dbReference type="GO" id="GO:0000981">
    <property type="term" value="F:DNA-binding transcription factor activity, RNA polymerase II-specific"/>
    <property type="evidence" value="ECO:0007669"/>
    <property type="project" value="InterPro"/>
</dbReference>
<keyword evidence="3" id="KW-0862">Zinc</keyword>
<dbReference type="SMART" id="SM00066">
    <property type="entry name" value="GAL4"/>
    <property type="match status" value="1"/>
</dbReference>
<evidence type="ECO:0000256" key="3">
    <source>
        <dbReference type="ARBA" id="ARBA00022833"/>
    </source>
</evidence>
<dbReference type="SUPFAM" id="SSF57701">
    <property type="entry name" value="Zn2/Cys6 DNA-binding domain"/>
    <property type="match status" value="1"/>
</dbReference>
<dbReference type="GO" id="GO:0043565">
    <property type="term" value="F:sequence-specific DNA binding"/>
    <property type="evidence" value="ECO:0007669"/>
    <property type="project" value="TreeGrafter"/>
</dbReference>
<dbReference type="InterPro" id="IPR001138">
    <property type="entry name" value="Zn2Cys6_DnaBD"/>
</dbReference>
<dbReference type="CDD" id="cd00067">
    <property type="entry name" value="GAL4"/>
    <property type="match status" value="1"/>
</dbReference>
<protein>
    <recommendedName>
        <fullName evidence="9">Zn(2)-C6 fungal-type domain-containing protein</fullName>
    </recommendedName>
</protein>
<keyword evidence="7" id="KW-0539">Nucleus</keyword>
<evidence type="ECO:0000256" key="8">
    <source>
        <dbReference type="SAM" id="MobiDB-lite"/>
    </source>
</evidence>
<feature type="compositionally biased region" description="Basic and acidic residues" evidence="8">
    <location>
        <begin position="373"/>
        <end position="386"/>
    </location>
</feature>
<dbReference type="CDD" id="cd14723">
    <property type="entry name" value="ZIP_Ppr1"/>
    <property type="match status" value="1"/>
</dbReference>
<evidence type="ECO:0000256" key="7">
    <source>
        <dbReference type="ARBA" id="ARBA00023242"/>
    </source>
</evidence>
<dbReference type="CDD" id="cd12148">
    <property type="entry name" value="fungal_TF_MHR"/>
    <property type="match status" value="1"/>
</dbReference>
<feature type="compositionally biased region" description="Basic and acidic residues" evidence="8">
    <location>
        <begin position="262"/>
        <end position="272"/>
    </location>
</feature>
<keyword evidence="5" id="KW-0238">DNA-binding</keyword>
<feature type="compositionally biased region" description="Basic and acidic residues" evidence="8">
    <location>
        <begin position="199"/>
        <end position="210"/>
    </location>
</feature>
<feature type="region of interest" description="Disordered" evidence="8">
    <location>
        <begin position="151"/>
        <end position="210"/>
    </location>
</feature>
<sequence length="1048" mass="115416">MPNLPSPPSPISSGKKRPHPSGETPPTQSDSANVSRDNPSTSAAVPSTSPALSTAHSTTTVASTASSSSFRNVSACNRCRLRKNRCDQRLPRCQSCEKAGVRCVGYDPITKREIPRSYVYFLETRVAYLEKQLAEHNIEFKKAVAFDEEEAVKTETEGDTAQTGSGADGPGTEGADKSWKGSAIKEEAEGPVQRAGGDQGRDSDGNRDAANEDNWRLHNLVSNIGMVSVQGTSDPRYLGSTSGISFARVVFAAVRSSLPGHVPERAPIRPSERLPQTAAGPAGGSMRDSFFGLQTRPMMKRAAFPDRELAERLVDLYFEHANPQMPILHRGDFMELLDRTYLLEEKNRSPRALYVLNIVFAIGAGIIFEDKPQASDDEDHAGRDRASSTTKRLRLSNHQYQPEEYHASAIVHLESFLGSSSSEGFGGLEELQAVLLLASFALLRPVAPGLWYIVGVAMRLAVDLGLHYEDGIGLGTKDGNQVQPRIDARERGRREWVRDLRRRLWWCVYSFDRLVATCVGRPFGISDQAISTEFPSMMDDKFITKSGLLTPPDGAPTYKHVAFHYFKLRLLQSEIHDVLQYQQARAVRRRASESATILPHAELTSPFLQGFDSFRSWRHDVHRRLVEWNESAPTRPDTGVRFSIELLELNYWQAIILLYQQSLTVPAELASELTPADDVSSPSFSNPEEGDDEDHVYLNVAEAGQKVIRIYRQLHRVRLVNYTYLATHHIFMAGISFLYAIWHSPLVRSRLTLDEVDFTVLAATSVLGDLMHKCPPAENCRDAFERMSKATVQMCLSTTGFGSQVDMSRIQAAAHAAGNLYSGRRQAMNQRHQGGQGQGRRSTQSRTARPVPKFDMNLADLFSDTNTPLADRSRTDSRPPGTNYAVRPETAEAVAPGLTRPFGQRTPSMEYYMKYEGQTSPQAQAQAQAHPQFYYGNSPPQSGSPGSVAQSAGGPHGLPPTELENQQGVSLDFLDFASGDTENQGMGQDPNAEYNLAGMPTLGQNVGIDLGFGMAMDFQHDWSENPNYDILEGYFFGGSGAGAPGGDA</sequence>
<proteinExistence type="predicted"/>
<dbReference type="Pfam" id="PF00172">
    <property type="entry name" value="Zn_clus"/>
    <property type="match status" value="1"/>
</dbReference>
<reference evidence="11" key="1">
    <citation type="journal article" date="2015" name="Genome Announc.">
        <title>Draft genome sequence of the fungus Penicillium brasilianum MG11.</title>
        <authorList>
            <person name="Horn F."/>
            <person name="Linde J."/>
            <person name="Mattern D.J."/>
            <person name="Walther G."/>
            <person name="Guthke R."/>
            <person name="Brakhage A.A."/>
            <person name="Valiante V."/>
        </authorList>
    </citation>
    <scope>NUCLEOTIDE SEQUENCE [LARGE SCALE GENOMIC DNA]</scope>
    <source>
        <strain evidence="11">MG11</strain>
    </source>
</reference>
<feature type="compositionally biased region" description="Polar residues" evidence="8">
    <location>
        <begin position="24"/>
        <end position="38"/>
    </location>
</feature>
<organism evidence="10 11">
    <name type="scientific">Penicillium brasilianum</name>
    <dbReference type="NCBI Taxonomy" id="104259"/>
    <lineage>
        <taxon>Eukaryota</taxon>
        <taxon>Fungi</taxon>
        <taxon>Dikarya</taxon>
        <taxon>Ascomycota</taxon>
        <taxon>Pezizomycotina</taxon>
        <taxon>Eurotiomycetes</taxon>
        <taxon>Eurotiomycetidae</taxon>
        <taxon>Eurotiales</taxon>
        <taxon>Aspergillaceae</taxon>
        <taxon>Penicillium</taxon>
    </lineage>
</organism>
<dbReference type="SMART" id="SM00906">
    <property type="entry name" value="Fungal_trans"/>
    <property type="match status" value="1"/>
</dbReference>
<keyword evidence="2" id="KW-0479">Metal-binding</keyword>
<dbReference type="GO" id="GO:0005634">
    <property type="term" value="C:nucleus"/>
    <property type="evidence" value="ECO:0007669"/>
    <property type="project" value="UniProtKB-SubCell"/>
</dbReference>
<dbReference type="FunFam" id="4.10.240.10:FF:000006">
    <property type="entry name" value="Positive regulator of purine utilization"/>
    <property type="match status" value="1"/>
</dbReference>
<dbReference type="AlphaFoldDB" id="A0A0F7VI56"/>
<feature type="region of interest" description="Disordered" evidence="8">
    <location>
        <begin position="373"/>
        <end position="394"/>
    </location>
</feature>
<dbReference type="OrthoDB" id="5373550at2759"/>
<dbReference type="PROSITE" id="PS50048">
    <property type="entry name" value="ZN2_CY6_FUNGAL_2"/>
    <property type="match status" value="1"/>
</dbReference>
<comment type="subcellular location">
    <subcellularLocation>
        <location evidence="1">Nucleus</location>
    </subcellularLocation>
</comment>
<keyword evidence="11" id="KW-1185">Reference proteome</keyword>
<feature type="region of interest" description="Disordered" evidence="8">
    <location>
        <begin position="932"/>
        <end position="964"/>
    </location>
</feature>
<evidence type="ECO:0000256" key="2">
    <source>
        <dbReference type="ARBA" id="ARBA00022723"/>
    </source>
</evidence>
<feature type="region of interest" description="Disordered" evidence="8">
    <location>
        <begin position="828"/>
        <end position="902"/>
    </location>
</feature>
<keyword evidence="6" id="KW-0804">Transcription</keyword>
<dbReference type="PANTHER" id="PTHR47782">
    <property type="entry name" value="ZN(II)2CYS6 TRANSCRIPTION FACTOR (EUROFUNG)-RELATED"/>
    <property type="match status" value="1"/>
</dbReference>
<feature type="region of interest" description="Disordered" evidence="8">
    <location>
        <begin position="262"/>
        <end position="287"/>
    </location>
</feature>
<evidence type="ECO:0000259" key="9">
    <source>
        <dbReference type="PROSITE" id="PS50048"/>
    </source>
</evidence>
<feature type="compositionally biased region" description="Basic and acidic residues" evidence="8">
    <location>
        <begin position="174"/>
        <end position="188"/>
    </location>
</feature>
<dbReference type="InterPro" id="IPR052202">
    <property type="entry name" value="Yeast_MetPath_Reg"/>
</dbReference>
<dbReference type="InterPro" id="IPR036864">
    <property type="entry name" value="Zn2-C6_fun-type_DNA-bd_sf"/>
</dbReference>
<dbReference type="GO" id="GO:0006351">
    <property type="term" value="P:DNA-templated transcription"/>
    <property type="evidence" value="ECO:0007669"/>
    <property type="project" value="InterPro"/>
</dbReference>
<evidence type="ECO:0000313" key="10">
    <source>
        <dbReference type="EMBL" id="CEO59102.1"/>
    </source>
</evidence>
<dbReference type="PANTHER" id="PTHR47782:SF1">
    <property type="entry name" value="PYRIMIDINE PATHWAY REGULATORY PROTEIN 1"/>
    <property type="match status" value="1"/>
</dbReference>
<dbReference type="Gene3D" id="4.10.240.10">
    <property type="entry name" value="Zn(2)-C6 fungal-type DNA-binding domain"/>
    <property type="match status" value="1"/>
</dbReference>
<dbReference type="Proteomes" id="UP000042958">
    <property type="component" value="Unassembled WGS sequence"/>
</dbReference>
<feature type="compositionally biased region" description="Low complexity" evidence="8">
    <location>
        <begin position="39"/>
        <end position="55"/>
    </location>
</feature>
<evidence type="ECO:0000256" key="4">
    <source>
        <dbReference type="ARBA" id="ARBA00023015"/>
    </source>
</evidence>
<feature type="domain" description="Zn(2)-C6 fungal-type" evidence="9">
    <location>
        <begin position="75"/>
        <end position="104"/>
    </location>
</feature>
<dbReference type="PROSITE" id="PS00463">
    <property type="entry name" value="ZN2_CY6_FUNGAL_1"/>
    <property type="match status" value="1"/>
</dbReference>
<dbReference type="Pfam" id="PF04082">
    <property type="entry name" value="Fungal_trans"/>
    <property type="match status" value="1"/>
</dbReference>
<evidence type="ECO:0000256" key="6">
    <source>
        <dbReference type="ARBA" id="ARBA00023163"/>
    </source>
</evidence>
<keyword evidence="4" id="KW-0805">Transcription regulation</keyword>
<dbReference type="InterPro" id="IPR007219">
    <property type="entry name" value="XnlR_reg_dom"/>
</dbReference>
<feature type="compositionally biased region" description="Pro residues" evidence="8">
    <location>
        <begin position="1"/>
        <end position="10"/>
    </location>
</feature>
<gene>
    <name evidence="10" type="ORF">PMG11_03790</name>
</gene>
<dbReference type="EMBL" id="CDHK01000003">
    <property type="protein sequence ID" value="CEO59102.1"/>
    <property type="molecule type" value="Genomic_DNA"/>
</dbReference>
<accession>A0A0F7VI56</accession>